<dbReference type="AlphaFoldDB" id="A0A1F7U2E2"/>
<gene>
    <name evidence="2" type="ORF">A3D72_01250</name>
</gene>
<reference evidence="2 3" key="1">
    <citation type="journal article" date="2016" name="Nat. Commun.">
        <title>Thousands of microbial genomes shed light on interconnected biogeochemical processes in an aquifer system.</title>
        <authorList>
            <person name="Anantharaman K."/>
            <person name="Brown C.T."/>
            <person name="Hug L.A."/>
            <person name="Sharon I."/>
            <person name="Castelle C.J."/>
            <person name="Probst A.J."/>
            <person name="Thomas B.C."/>
            <person name="Singh A."/>
            <person name="Wilkins M.J."/>
            <person name="Karaoz U."/>
            <person name="Brodie E.L."/>
            <person name="Williams K.H."/>
            <person name="Hubbard S.S."/>
            <person name="Banfield J.F."/>
        </authorList>
    </citation>
    <scope>NUCLEOTIDE SEQUENCE [LARGE SCALE GENOMIC DNA]</scope>
</reference>
<dbReference type="Pfam" id="PF00535">
    <property type="entry name" value="Glycos_transf_2"/>
    <property type="match status" value="1"/>
</dbReference>
<name>A0A1F7U2E2_9BACT</name>
<feature type="domain" description="Glycosyltransferase 2-like" evidence="1">
    <location>
        <begin position="4"/>
        <end position="116"/>
    </location>
</feature>
<dbReference type="Gene3D" id="3.90.550.10">
    <property type="entry name" value="Spore Coat Polysaccharide Biosynthesis Protein SpsA, Chain A"/>
    <property type="match status" value="1"/>
</dbReference>
<sequence length="286" mass="32496">MDLSIIILNYKSRGLLKECLRAIRWARPQLSLEIIVVDNASGDGTPEMVRREFPDVRLIESDRNRGYAGGNNLGIRAATGRYAMIMNPDIIVNEGSLEGLVAHLDAHPEIGLIAPKLTNPDRSLQYSCYRFPTLGIPFYRRTPIGRLPFARRAEAHYLMTDADRSAPLEVDWLLGGAVVARREALERVGLLDERFFLYFDDVDWSRRFWEAGWKVVYLPSVSMVHFHQRASAEARWWAIMGSKTGRIHLLSAAKYFSKYRGQPNPRLSTTTDYGLPTTARAVDRSL</sequence>
<dbReference type="STRING" id="1802391.A3D72_01250"/>
<dbReference type="InterPro" id="IPR001173">
    <property type="entry name" value="Glyco_trans_2-like"/>
</dbReference>
<protein>
    <recommendedName>
        <fullName evidence="1">Glycosyltransferase 2-like domain-containing protein</fullName>
    </recommendedName>
</protein>
<proteinExistence type="predicted"/>
<comment type="caution">
    <text evidence="2">The sequence shown here is derived from an EMBL/GenBank/DDBJ whole genome shotgun (WGS) entry which is preliminary data.</text>
</comment>
<accession>A0A1F7U2E2</accession>
<dbReference type="Proteomes" id="UP000176303">
    <property type="component" value="Unassembled WGS sequence"/>
</dbReference>
<dbReference type="InterPro" id="IPR029044">
    <property type="entry name" value="Nucleotide-diphossugar_trans"/>
</dbReference>
<dbReference type="EMBL" id="MGDZ01000063">
    <property type="protein sequence ID" value="OGL72453.1"/>
    <property type="molecule type" value="Genomic_DNA"/>
</dbReference>
<evidence type="ECO:0000313" key="2">
    <source>
        <dbReference type="EMBL" id="OGL72453.1"/>
    </source>
</evidence>
<organism evidence="2 3">
    <name type="scientific">Candidatus Uhrbacteria bacterium RIFCSPHIGHO2_02_FULL_57_19</name>
    <dbReference type="NCBI Taxonomy" id="1802391"/>
    <lineage>
        <taxon>Bacteria</taxon>
        <taxon>Candidatus Uhriibacteriota</taxon>
    </lineage>
</organism>
<dbReference type="CDD" id="cd04186">
    <property type="entry name" value="GT_2_like_c"/>
    <property type="match status" value="1"/>
</dbReference>
<evidence type="ECO:0000259" key="1">
    <source>
        <dbReference type="Pfam" id="PF00535"/>
    </source>
</evidence>
<dbReference type="SUPFAM" id="SSF53448">
    <property type="entry name" value="Nucleotide-diphospho-sugar transferases"/>
    <property type="match status" value="1"/>
</dbReference>
<dbReference type="PANTHER" id="PTHR43179">
    <property type="entry name" value="RHAMNOSYLTRANSFERASE WBBL"/>
    <property type="match status" value="1"/>
</dbReference>
<evidence type="ECO:0000313" key="3">
    <source>
        <dbReference type="Proteomes" id="UP000176303"/>
    </source>
</evidence>
<dbReference type="PANTHER" id="PTHR43179:SF7">
    <property type="entry name" value="RHAMNOSYLTRANSFERASE WBBL"/>
    <property type="match status" value="1"/>
</dbReference>